<evidence type="ECO:0000313" key="4">
    <source>
        <dbReference type="Proteomes" id="UP000823775"/>
    </source>
</evidence>
<accession>A0ABS8TI59</accession>
<dbReference type="Gene3D" id="1.10.8.430">
    <property type="entry name" value="Helical domain of apoptotic protease-activating factors"/>
    <property type="match status" value="1"/>
</dbReference>
<dbReference type="SUPFAM" id="SSF52540">
    <property type="entry name" value="P-loop containing nucleoside triphosphate hydrolases"/>
    <property type="match status" value="1"/>
</dbReference>
<dbReference type="Proteomes" id="UP000823775">
    <property type="component" value="Unassembled WGS sequence"/>
</dbReference>
<protein>
    <submittedName>
        <fullName evidence="3">Uncharacterized protein</fullName>
    </submittedName>
</protein>
<proteinExistence type="predicted"/>
<dbReference type="InterPro" id="IPR050905">
    <property type="entry name" value="Plant_NBS-LRR"/>
</dbReference>
<keyword evidence="2" id="KW-0611">Plant defense</keyword>
<dbReference type="InterPro" id="IPR042197">
    <property type="entry name" value="Apaf_helical"/>
</dbReference>
<gene>
    <name evidence="3" type="ORF">HAX54_011507</name>
</gene>
<dbReference type="InterPro" id="IPR027417">
    <property type="entry name" value="P-loop_NTPase"/>
</dbReference>
<sequence>MVVVSQQPDLRKIQGEISESLGLKLDLEEIGIPYGTSHEGRQNRANIQSPRCLHSRDVANECKGLPIALVTVGRALQNKHKPLWEDALLQLRRALPINIPGLLADVYRPLELS</sequence>
<keyword evidence="4" id="KW-1185">Reference proteome</keyword>
<dbReference type="PANTHER" id="PTHR33463">
    <property type="entry name" value="NB-ARC DOMAIN-CONTAINING PROTEIN-RELATED"/>
    <property type="match status" value="1"/>
</dbReference>
<dbReference type="EMBL" id="JACEIK010001655">
    <property type="protein sequence ID" value="MCD7471192.1"/>
    <property type="molecule type" value="Genomic_DNA"/>
</dbReference>
<evidence type="ECO:0000256" key="1">
    <source>
        <dbReference type="ARBA" id="ARBA00022614"/>
    </source>
</evidence>
<evidence type="ECO:0000313" key="3">
    <source>
        <dbReference type="EMBL" id="MCD7471192.1"/>
    </source>
</evidence>
<evidence type="ECO:0000256" key="2">
    <source>
        <dbReference type="ARBA" id="ARBA00022821"/>
    </source>
</evidence>
<reference evidence="3 4" key="1">
    <citation type="journal article" date="2021" name="BMC Genomics">
        <title>Datura genome reveals duplications of psychoactive alkaloid biosynthetic genes and high mutation rate following tissue culture.</title>
        <authorList>
            <person name="Rajewski A."/>
            <person name="Carter-House D."/>
            <person name="Stajich J."/>
            <person name="Litt A."/>
        </authorList>
    </citation>
    <scope>NUCLEOTIDE SEQUENCE [LARGE SCALE GENOMIC DNA]</scope>
    <source>
        <strain evidence="3">AR-01</strain>
    </source>
</reference>
<keyword evidence="1" id="KW-0433">Leucine-rich repeat</keyword>
<comment type="caution">
    <text evidence="3">The sequence shown here is derived from an EMBL/GenBank/DDBJ whole genome shotgun (WGS) entry which is preliminary data.</text>
</comment>
<organism evidence="3 4">
    <name type="scientific">Datura stramonium</name>
    <name type="common">Jimsonweed</name>
    <name type="synonym">Common thornapple</name>
    <dbReference type="NCBI Taxonomy" id="4076"/>
    <lineage>
        <taxon>Eukaryota</taxon>
        <taxon>Viridiplantae</taxon>
        <taxon>Streptophyta</taxon>
        <taxon>Embryophyta</taxon>
        <taxon>Tracheophyta</taxon>
        <taxon>Spermatophyta</taxon>
        <taxon>Magnoliopsida</taxon>
        <taxon>eudicotyledons</taxon>
        <taxon>Gunneridae</taxon>
        <taxon>Pentapetalae</taxon>
        <taxon>asterids</taxon>
        <taxon>lamiids</taxon>
        <taxon>Solanales</taxon>
        <taxon>Solanaceae</taxon>
        <taxon>Solanoideae</taxon>
        <taxon>Datureae</taxon>
        <taxon>Datura</taxon>
    </lineage>
</organism>
<name>A0ABS8TI59_DATST</name>
<dbReference type="PANTHER" id="PTHR33463:SF198">
    <property type="entry name" value="RPP4C3"/>
    <property type="match status" value="1"/>
</dbReference>